<protein>
    <submittedName>
        <fullName evidence="7">E3 ubiquitin-protein ligase rififylin</fullName>
    </submittedName>
</protein>
<dbReference type="PANTHER" id="PTHR14879">
    <property type="entry name" value="CASPASE REGULATOR, RING FINGER DOMAIN-CONTAINING"/>
    <property type="match status" value="1"/>
</dbReference>
<feature type="compositionally biased region" description="Polar residues" evidence="5">
    <location>
        <begin position="157"/>
        <end position="192"/>
    </location>
</feature>
<dbReference type="OrthoDB" id="3045089at2759"/>
<evidence type="ECO:0000256" key="3">
    <source>
        <dbReference type="ARBA" id="ARBA00022833"/>
    </source>
</evidence>
<dbReference type="Gene3D" id="3.30.40.10">
    <property type="entry name" value="Zinc/RING finger domain, C3HC4 (zinc finger)"/>
    <property type="match status" value="1"/>
</dbReference>
<dbReference type="Pfam" id="PF22968">
    <property type="entry name" value="RNF34L-like_3rd"/>
    <property type="match status" value="1"/>
</dbReference>
<feature type="region of interest" description="Disordered" evidence="5">
    <location>
        <begin position="310"/>
        <end position="348"/>
    </location>
</feature>
<dbReference type="GO" id="GO:0070936">
    <property type="term" value="P:protein K48-linked ubiquitination"/>
    <property type="evidence" value="ECO:0007669"/>
    <property type="project" value="TreeGrafter"/>
</dbReference>
<dbReference type="SUPFAM" id="SSF57850">
    <property type="entry name" value="RING/U-box"/>
    <property type="match status" value="1"/>
</dbReference>
<feature type="compositionally biased region" description="Low complexity" evidence="5">
    <location>
        <begin position="526"/>
        <end position="548"/>
    </location>
</feature>
<evidence type="ECO:0000256" key="2">
    <source>
        <dbReference type="ARBA" id="ARBA00022771"/>
    </source>
</evidence>
<keyword evidence="8" id="KW-1185">Reference proteome</keyword>
<evidence type="ECO:0000256" key="5">
    <source>
        <dbReference type="SAM" id="MobiDB-lite"/>
    </source>
</evidence>
<dbReference type="GO" id="GO:0008270">
    <property type="term" value="F:zinc ion binding"/>
    <property type="evidence" value="ECO:0007669"/>
    <property type="project" value="UniProtKB-KW"/>
</dbReference>
<dbReference type="Pfam" id="PF23632">
    <property type="entry name" value="SAP_RNF34_RFFL"/>
    <property type="match status" value="1"/>
</dbReference>
<dbReference type="InterPro" id="IPR036361">
    <property type="entry name" value="SAP_dom_sf"/>
</dbReference>
<dbReference type="CDD" id="cd16500">
    <property type="entry name" value="RING-HC_CARP"/>
    <property type="match status" value="1"/>
</dbReference>
<dbReference type="GO" id="GO:0005886">
    <property type="term" value="C:plasma membrane"/>
    <property type="evidence" value="ECO:0007669"/>
    <property type="project" value="UniProtKB-SubCell"/>
</dbReference>
<dbReference type="Proteomes" id="UP001151699">
    <property type="component" value="Chromosome B"/>
</dbReference>
<feature type="region of interest" description="Disordered" evidence="5">
    <location>
        <begin position="510"/>
        <end position="554"/>
    </location>
</feature>
<evidence type="ECO:0000313" key="7">
    <source>
        <dbReference type="EMBL" id="KAJ6644013.1"/>
    </source>
</evidence>
<dbReference type="SUPFAM" id="SSF57903">
    <property type="entry name" value="FYVE/PHD zinc finger"/>
    <property type="match status" value="1"/>
</dbReference>
<evidence type="ECO:0000256" key="1">
    <source>
        <dbReference type="ARBA" id="ARBA00004202"/>
    </source>
</evidence>
<dbReference type="Gene3D" id="1.10.720.140">
    <property type="match status" value="1"/>
</dbReference>
<dbReference type="InterPro" id="IPR055111">
    <property type="entry name" value="RNF34_RFFL_HeH"/>
</dbReference>
<proteinExistence type="predicted"/>
<feature type="compositionally biased region" description="Polar residues" evidence="5">
    <location>
        <begin position="338"/>
        <end position="348"/>
    </location>
</feature>
<feature type="compositionally biased region" description="Polar residues" evidence="5">
    <location>
        <begin position="311"/>
        <end position="321"/>
    </location>
</feature>
<dbReference type="InterPro" id="IPR013083">
    <property type="entry name" value="Znf_RING/FYVE/PHD"/>
</dbReference>
<gene>
    <name evidence="7" type="primary">RFFL</name>
    <name evidence="7" type="ORF">Bhyg_08978</name>
</gene>
<dbReference type="PANTHER" id="PTHR14879:SF15">
    <property type="entry name" value="E3 UBIQUITIN-PROTEIN LIGASE RIFIFYLIN-LIKE PROTEIN"/>
    <property type="match status" value="1"/>
</dbReference>
<evidence type="ECO:0000313" key="8">
    <source>
        <dbReference type="Proteomes" id="UP001151699"/>
    </source>
</evidence>
<feature type="region of interest" description="Disordered" evidence="5">
    <location>
        <begin position="157"/>
        <end position="274"/>
    </location>
</feature>
<dbReference type="FunFam" id="3.30.40.10:FF:000110">
    <property type="entry name" value="E3 ubiquitin-protein ligase RNF34 isoform X1"/>
    <property type="match status" value="1"/>
</dbReference>
<dbReference type="InterPro" id="IPR057299">
    <property type="entry name" value="RNF34_RFFL_SAP"/>
</dbReference>
<dbReference type="GO" id="GO:1902042">
    <property type="term" value="P:negative regulation of extrinsic apoptotic signaling pathway via death domain receptors"/>
    <property type="evidence" value="ECO:0007669"/>
    <property type="project" value="TreeGrafter"/>
</dbReference>
<dbReference type="SUPFAM" id="SSF68906">
    <property type="entry name" value="SAP domain"/>
    <property type="match status" value="1"/>
</dbReference>
<dbReference type="Pfam" id="PF13920">
    <property type="entry name" value="zf-C3HC4_3"/>
    <property type="match status" value="1"/>
</dbReference>
<organism evidence="7 8">
    <name type="scientific">Pseudolycoriella hygida</name>
    <dbReference type="NCBI Taxonomy" id="35572"/>
    <lineage>
        <taxon>Eukaryota</taxon>
        <taxon>Metazoa</taxon>
        <taxon>Ecdysozoa</taxon>
        <taxon>Arthropoda</taxon>
        <taxon>Hexapoda</taxon>
        <taxon>Insecta</taxon>
        <taxon>Pterygota</taxon>
        <taxon>Neoptera</taxon>
        <taxon>Endopterygota</taxon>
        <taxon>Diptera</taxon>
        <taxon>Nematocera</taxon>
        <taxon>Sciaroidea</taxon>
        <taxon>Sciaridae</taxon>
        <taxon>Pseudolycoriella</taxon>
    </lineage>
</organism>
<feature type="compositionally biased region" description="Low complexity" evidence="5">
    <location>
        <begin position="199"/>
        <end position="238"/>
    </location>
</feature>
<dbReference type="AlphaFoldDB" id="A0A9Q0N5M3"/>
<dbReference type="InterPro" id="IPR011011">
    <property type="entry name" value="Znf_FYVE_PHD"/>
</dbReference>
<dbReference type="PROSITE" id="PS50089">
    <property type="entry name" value="ZF_RING_2"/>
    <property type="match status" value="1"/>
</dbReference>
<name>A0A9Q0N5M3_9DIPT</name>
<evidence type="ECO:0000259" key="6">
    <source>
        <dbReference type="PROSITE" id="PS50089"/>
    </source>
</evidence>
<reference evidence="7" key="1">
    <citation type="submission" date="2022-07" db="EMBL/GenBank/DDBJ databases">
        <authorList>
            <person name="Trinca V."/>
            <person name="Uliana J.V.C."/>
            <person name="Torres T.T."/>
            <person name="Ward R.J."/>
            <person name="Monesi N."/>
        </authorList>
    </citation>
    <scope>NUCLEOTIDE SEQUENCE</scope>
    <source>
        <strain evidence="7">HSMRA1968</strain>
        <tissue evidence="7">Whole embryos</tissue>
    </source>
</reference>
<keyword evidence="2 4" id="KW-0479">Metal-binding</keyword>
<dbReference type="GO" id="GO:0043161">
    <property type="term" value="P:proteasome-mediated ubiquitin-dependent protein catabolic process"/>
    <property type="evidence" value="ECO:0007669"/>
    <property type="project" value="TreeGrafter"/>
</dbReference>
<dbReference type="SMART" id="SM00184">
    <property type="entry name" value="RING"/>
    <property type="match status" value="1"/>
</dbReference>
<dbReference type="GO" id="GO:0005737">
    <property type="term" value="C:cytoplasm"/>
    <property type="evidence" value="ECO:0007669"/>
    <property type="project" value="TreeGrafter"/>
</dbReference>
<keyword evidence="2 4" id="KW-0863">Zinc-finger</keyword>
<feature type="compositionally biased region" description="Basic and acidic residues" evidence="5">
    <location>
        <begin position="240"/>
        <end position="250"/>
    </location>
</feature>
<comment type="subcellular location">
    <subcellularLocation>
        <location evidence="1">Cell membrane</location>
        <topology evidence="1">Peripheral membrane protein</topology>
    </subcellularLocation>
</comment>
<sequence length="702" mass="78675">MPCESCSIQFTVFRRKRSCTECRRLYCNQCLIKRKDKILCDRCVVFTTRPISKIDLLKLKPKDLIFYLQSKHISTTGCVEKEELVNLVLIHANSISDGSSTRSSSQFSDDHFSNPFDQIKQTCQNLFTSFTDKIASDLHFDTKPSQSGQNENIFSQPRASATTPQQQYSFSNSTSGINMDQVNNPAMSQRNNSSDHRYSNASSSATNSPTSPVISVKSSSNSSTSTPSTSSKTNSHRSSQTREGRNERASKSSTSSHRNEDLPAVHEHVPKSGVDKLRPKLIDHIELTNSDCDCSDDETILKFTKEYMKRSPSNENDSQQIVEPKPGPSGSNAKDESSNTSSFEELGASGTSNGDWLFVSKASVNELPTVNAESNQPLNEESNTSANINLTHLTFQNVAAHSSHQNNFPSTSIDHTQRVRRLARRRSDGSINNSSGSKMFVERVEEMSEEETLRKRTKTSSCDKCGKNKRNLKRHVAKFKRQLESTNASDIEIKNQLDAFLEYLESCHKSSLDGTDTESNDERIDNAGNDSTADNATNTTNQNQTLADGEITDFDQLNDDDDNYDFEYDEGIHVYGTDHDETKGTPRQFVDINDYENSSDLEDLSVKQLKEVLMLNRIDFKGCCEKTELLDRVKRLWTELHSVPSIDKLPSDDLCKICMDAPIECVILECGHMATCTGCGKVLSECPICRQYIVRVVRFFRA</sequence>
<comment type="caution">
    <text evidence="7">The sequence shown here is derived from an EMBL/GenBank/DDBJ whole genome shotgun (WGS) entry which is preliminary data.</text>
</comment>
<dbReference type="CDD" id="cd15750">
    <property type="entry name" value="FYVE_CARP"/>
    <property type="match status" value="1"/>
</dbReference>
<dbReference type="GO" id="GO:0061630">
    <property type="term" value="F:ubiquitin protein ligase activity"/>
    <property type="evidence" value="ECO:0007669"/>
    <property type="project" value="TreeGrafter"/>
</dbReference>
<feature type="compositionally biased region" description="Basic and acidic residues" evidence="5">
    <location>
        <begin position="257"/>
        <end position="274"/>
    </location>
</feature>
<evidence type="ECO:0000256" key="4">
    <source>
        <dbReference type="PROSITE-ProRule" id="PRU00175"/>
    </source>
</evidence>
<accession>A0A9Q0N5M3</accession>
<keyword evidence="3" id="KW-0862">Zinc</keyword>
<dbReference type="Gene3D" id="1.10.720.30">
    <property type="entry name" value="SAP domain"/>
    <property type="match status" value="1"/>
</dbReference>
<dbReference type="InterPro" id="IPR051728">
    <property type="entry name" value="RING-FYVE_E3_ubiquitin-ligase"/>
</dbReference>
<dbReference type="InterPro" id="IPR001841">
    <property type="entry name" value="Znf_RING"/>
</dbReference>
<feature type="domain" description="RING-type" evidence="6">
    <location>
        <begin position="655"/>
        <end position="690"/>
    </location>
</feature>
<dbReference type="EMBL" id="WJQU01000002">
    <property type="protein sequence ID" value="KAJ6644013.1"/>
    <property type="molecule type" value="Genomic_DNA"/>
</dbReference>